<keyword evidence="8" id="KW-1185">Reference proteome</keyword>
<dbReference type="SUPFAM" id="SSF50916">
    <property type="entry name" value="Rap30/74 interaction domains"/>
    <property type="match status" value="1"/>
</dbReference>
<feature type="domain" description="TFIIF beta subunit N-terminal" evidence="6">
    <location>
        <begin position="11"/>
        <end position="77"/>
    </location>
</feature>
<evidence type="ECO:0000256" key="1">
    <source>
        <dbReference type="ARBA" id="ARBA00004123"/>
    </source>
</evidence>
<dbReference type="EMBL" id="JBDODL010002722">
    <property type="protein sequence ID" value="MES1922398.1"/>
    <property type="molecule type" value="Genomic_DNA"/>
</dbReference>
<dbReference type="Pfam" id="PF17683">
    <property type="entry name" value="TFIIF_beta_N"/>
    <property type="match status" value="1"/>
</dbReference>
<dbReference type="InterPro" id="IPR011039">
    <property type="entry name" value="TFIIF_interaction"/>
</dbReference>
<comment type="caution">
    <text evidence="7">The sequence shown here is derived from an EMBL/GenBank/DDBJ whole genome shotgun (WGS) entry which is preliminary data.</text>
</comment>
<dbReference type="Proteomes" id="UP001439008">
    <property type="component" value="Unassembled WGS sequence"/>
</dbReference>
<sequence>MSVYSKSSERKKRWLVKIPQFLAREWFEHKGNDAQNVLGHFNSTNEFVLAPFETIKRVSFSANLPEADLPNMFNLQKRDSFDPLFRKEEMILFKQPSELEETASEALLSETVDCRPVQNSAYKRYLKNKLRRWEVSRR</sequence>
<proteinExistence type="predicted"/>
<keyword evidence="4" id="KW-0804">Transcription</keyword>
<protein>
    <recommendedName>
        <fullName evidence="6">TFIIF beta subunit N-terminal domain-containing protein</fullName>
    </recommendedName>
</protein>
<name>A0ABV2ARU4_9EUKA</name>
<evidence type="ECO:0000313" key="8">
    <source>
        <dbReference type="Proteomes" id="UP001439008"/>
    </source>
</evidence>
<keyword evidence="2" id="KW-0805">Transcription regulation</keyword>
<evidence type="ECO:0000259" key="6">
    <source>
        <dbReference type="Pfam" id="PF17683"/>
    </source>
</evidence>
<evidence type="ECO:0000256" key="3">
    <source>
        <dbReference type="ARBA" id="ARBA00023125"/>
    </source>
</evidence>
<evidence type="ECO:0000313" key="7">
    <source>
        <dbReference type="EMBL" id="MES1922398.1"/>
    </source>
</evidence>
<organism evidence="7 8">
    <name type="scientific">Bonamia ostreae</name>
    <dbReference type="NCBI Taxonomy" id="126728"/>
    <lineage>
        <taxon>Eukaryota</taxon>
        <taxon>Sar</taxon>
        <taxon>Rhizaria</taxon>
        <taxon>Endomyxa</taxon>
        <taxon>Ascetosporea</taxon>
        <taxon>Haplosporida</taxon>
        <taxon>Bonamia</taxon>
    </lineage>
</organism>
<comment type="subcellular location">
    <subcellularLocation>
        <location evidence="1">Nucleus</location>
    </subcellularLocation>
</comment>
<reference evidence="7 8" key="1">
    <citation type="journal article" date="2024" name="BMC Biol.">
        <title>Comparative genomics of Ascetosporea gives new insight into the evolutionary basis for animal parasitism in Rhizaria.</title>
        <authorList>
            <person name="Hiltunen Thoren M."/>
            <person name="Onut-Brannstrom I."/>
            <person name="Alfjorden A."/>
            <person name="Peckova H."/>
            <person name="Swords F."/>
            <person name="Hooper C."/>
            <person name="Holzer A.S."/>
            <person name="Bass D."/>
            <person name="Burki F."/>
        </authorList>
    </citation>
    <scope>NUCLEOTIDE SEQUENCE [LARGE SCALE GENOMIC DNA]</scope>
    <source>
        <strain evidence="7">20-A016</strain>
    </source>
</reference>
<dbReference type="InterPro" id="IPR040504">
    <property type="entry name" value="TFIIF_beta_N"/>
</dbReference>
<evidence type="ECO:0000256" key="4">
    <source>
        <dbReference type="ARBA" id="ARBA00023163"/>
    </source>
</evidence>
<evidence type="ECO:0000256" key="2">
    <source>
        <dbReference type="ARBA" id="ARBA00023015"/>
    </source>
</evidence>
<keyword evidence="3" id="KW-0238">DNA-binding</keyword>
<accession>A0ABV2ARU4</accession>
<evidence type="ECO:0000256" key="5">
    <source>
        <dbReference type="ARBA" id="ARBA00023242"/>
    </source>
</evidence>
<gene>
    <name evidence="7" type="ORF">MHBO_003911</name>
</gene>
<keyword evidence="5" id="KW-0539">Nucleus</keyword>